<reference evidence="3" key="1">
    <citation type="submission" date="2023-11" db="EMBL/GenBank/DDBJ databases">
        <authorList>
            <person name="De Vega J J."/>
            <person name="De Vega J J."/>
        </authorList>
    </citation>
    <scope>NUCLEOTIDE SEQUENCE</scope>
</reference>
<organism evidence="3 4">
    <name type="scientific">Mycena citricolor</name>
    <dbReference type="NCBI Taxonomy" id="2018698"/>
    <lineage>
        <taxon>Eukaryota</taxon>
        <taxon>Fungi</taxon>
        <taxon>Dikarya</taxon>
        <taxon>Basidiomycota</taxon>
        <taxon>Agaricomycotina</taxon>
        <taxon>Agaricomycetes</taxon>
        <taxon>Agaricomycetidae</taxon>
        <taxon>Agaricales</taxon>
        <taxon>Marasmiineae</taxon>
        <taxon>Mycenaceae</taxon>
        <taxon>Mycena</taxon>
    </lineage>
</organism>
<gene>
    <name evidence="3" type="ORF">MYCIT1_LOCUS33757</name>
</gene>
<name>A0AAD2K6P3_9AGAR</name>
<protein>
    <recommendedName>
        <fullName evidence="5">Ricin B lectin domain-containing protein</fullName>
    </recommendedName>
</protein>
<evidence type="ECO:0000313" key="3">
    <source>
        <dbReference type="EMBL" id="CAK5282204.1"/>
    </source>
</evidence>
<proteinExistence type="predicted"/>
<dbReference type="AlphaFoldDB" id="A0AAD2K6P3"/>
<keyword evidence="4" id="KW-1185">Reference proteome</keyword>
<dbReference type="EMBL" id="CAVNYO010000448">
    <property type="protein sequence ID" value="CAK5282204.1"/>
    <property type="molecule type" value="Genomic_DNA"/>
</dbReference>
<feature type="signal peptide" evidence="2">
    <location>
        <begin position="1"/>
        <end position="18"/>
    </location>
</feature>
<accession>A0AAD2K6P3</accession>
<dbReference type="Gene3D" id="2.80.10.50">
    <property type="match status" value="1"/>
</dbReference>
<evidence type="ECO:0000313" key="4">
    <source>
        <dbReference type="Proteomes" id="UP001295794"/>
    </source>
</evidence>
<comment type="caution">
    <text evidence="3">The sequence shown here is derived from an EMBL/GenBank/DDBJ whole genome shotgun (WGS) entry which is preliminary data.</text>
</comment>
<feature type="region of interest" description="Disordered" evidence="1">
    <location>
        <begin position="1044"/>
        <end position="1070"/>
    </location>
</feature>
<feature type="region of interest" description="Disordered" evidence="1">
    <location>
        <begin position="344"/>
        <end position="365"/>
    </location>
</feature>
<feature type="region of interest" description="Disordered" evidence="1">
    <location>
        <begin position="444"/>
        <end position="474"/>
    </location>
</feature>
<keyword evidence="2" id="KW-0732">Signal</keyword>
<dbReference type="Proteomes" id="UP001295794">
    <property type="component" value="Unassembled WGS sequence"/>
</dbReference>
<feature type="chain" id="PRO_5042204676" description="Ricin B lectin domain-containing protein" evidence="2">
    <location>
        <begin position="19"/>
        <end position="1236"/>
    </location>
</feature>
<evidence type="ECO:0008006" key="5">
    <source>
        <dbReference type="Google" id="ProtNLM"/>
    </source>
</evidence>
<feature type="compositionally biased region" description="Acidic residues" evidence="1">
    <location>
        <begin position="1044"/>
        <end position="1057"/>
    </location>
</feature>
<evidence type="ECO:0000256" key="2">
    <source>
        <dbReference type="SAM" id="SignalP"/>
    </source>
</evidence>
<feature type="compositionally biased region" description="Polar residues" evidence="1">
    <location>
        <begin position="355"/>
        <end position="365"/>
    </location>
</feature>
<evidence type="ECO:0000256" key="1">
    <source>
        <dbReference type="SAM" id="MobiDB-lite"/>
    </source>
</evidence>
<sequence>MLSQLLAWTLGALSVTNAAPSFSFQQQALVSCSVDNIPGSGIYEIYSKGLEGAAARSYIPGQPLYVSRSTEDARSYKLFELTAKDNNMISLKHVGLESPVTVDNNNWLSASGSDEDYENFKLEAAAGNPGYFVIHSAVSRNRVWTLDSGDSTIMMSERVSGAEGQLFRFKSSEAPAQAALTPHRSSGGFHRPAANCTVKAGEYRILDYMSNAPVRGNAVSQSIFTSREIEAYPGDTALWRITRVGRHGGTYTIKSIAHDAFLGVTKSKNLAPMTGSTPTLFVFKPRETDCEDQVVIHLADGSGVWGLDLANGTRTTPVEVQSVHGLVTDSQSFVLELATKKATLRHSNPPRAPLASTSPATDLPRNSTVASLFHSRAAYRAQSSVTAEVNTGAASSIAPGRALRDPSRIEPGSAAQISQRLDYIRTHDENSGIAMGTATIDDSLFEGDEANSGDAGLAPASSDEEEDPELQPQSALSQYLYSAKERIRKEEKQSGMPACYHRGDFFDRPRHPVFALQRASSHEFTPTPMYSCDIFVWLPHLLPRQPVAFKCACGWNDNPVARRVRRLPEDYFLITNRFICDASRHNNTGCGNNYQGTDPIILAQLPRFLQEAYPAYHSQRAAIDKIMMWMFNSCIVKRLGPSPFSDLASEIQHRLHARNELMYYSAAEHYEFYGTEQIPQFSKFSDPLGYAGSPPSVGYLRSMYTSYITAHRTYMDRAQAALPLDIAKADHTFDVLKYMGGIKGETVWKAMYSIGNQWEEVRAHSMTLTKSLSFVREMMVSIQESLRRIGHPPTQILYTDSPQSLLAISDPLHSSRVIDLLEYAKLTGFVEDPKTSLHALIGHVLRRSYAPRPGISERWALPCAKQDITALYLETSSVWQLWNAISVREPVGLPLESNQYTPGMPITLVQSLKPVARGFITSHTEPVLVVPLANSGETFRIKITARHCLITITEVLVPQAMHKLHRCTIGEVQSTGGLAVVSRTQLRSRSLTPALPASRTVFGYSQPAPPSSALEGDHTQFQISYQPNSEIRFEFWSPTSEDEFMSEESDEEIEDNDEHLPVSSGHGHNSTETSIAEAQKYWSRVLDDAFHFMDRLIRLLSKKHSAFKHFCWDFSAAIFIRDHEDLKKVRAAFEARGISWDYALRAMADALNRRIRRFIPDRITLYKRLSILFQSYQDIVCSTQKPGIHARFFSSEAREMADRLLDTAKRGFLSDPPNIPLYYVMGTDRDGLTVYR</sequence>